<comment type="caution">
    <text evidence="14">The sequence shown here is derived from an EMBL/GenBank/DDBJ whole genome shotgun (WGS) entry which is preliminary data.</text>
</comment>
<keyword evidence="5 9" id="KW-0798">TonB box</keyword>
<evidence type="ECO:0000259" key="12">
    <source>
        <dbReference type="Pfam" id="PF00593"/>
    </source>
</evidence>
<evidence type="ECO:0000256" key="6">
    <source>
        <dbReference type="ARBA" id="ARBA00023136"/>
    </source>
</evidence>
<feature type="domain" description="TonB-dependent receptor plug" evidence="13">
    <location>
        <begin position="51"/>
        <end position="171"/>
    </location>
</feature>
<dbReference type="RefSeq" id="WP_381490362.1">
    <property type="nucleotide sequence ID" value="NZ_JBHTIK010000005.1"/>
</dbReference>
<keyword evidence="14" id="KW-0675">Receptor</keyword>
<name>A0ABW3C315_SPHXN</name>
<protein>
    <submittedName>
        <fullName evidence="14">TonB-dependent receptor domain-containing protein</fullName>
    </submittedName>
</protein>
<evidence type="ECO:0000256" key="9">
    <source>
        <dbReference type="RuleBase" id="RU003357"/>
    </source>
</evidence>
<dbReference type="InterPro" id="IPR012910">
    <property type="entry name" value="Plug_dom"/>
</dbReference>
<dbReference type="InterPro" id="IPR039426">
    <property type="entry name" value="TonB-dep_rcpt-like"/>
</dbReference>
<dbReference type="SUPFAM" id="SSF56935">
    <property type="entry name" value="Porins"/>
    <property type="match status" value="1"/>
</dbReference>
<organism evidence="14 15">
    <name type="scientific">Sphingosinicella xenopeptidilytica</name>
    <dbReference type="NCBI Taxonomy" id="364098"/>
    <lineage>
        <taxon>Bacteria</taxon>
        <taxon>Pseudomonadati</taxon>
        <taxon>Pseudomonadota</taxon>
        <taxon>Alphaproteobacteria</taxon>
        <taxon>Sphingomonadales</taxon>
        <taxon>Sphingosinicellaceae</taxon>
        <taxon>Sphingosinicella</taxon>
    </lineage>
</organism>
<keyword evidence="4 8" id="KW-0812">Transmembrane</keyword>
<dbReference type="PANTHER" id="PTHR47234">
    <property type="match status" value="1"/>
</dbReference>
<feature type="chain" id="PRO_5047108360" evidence="11">
    <location>
        <begin position="27"/>
        <end position="984"/>
    </location>
</feature>
<keyword evidence="15" id="KW-1185">Reference proteome</keyword>
<dbReference type="PROSITE" id="PS52016">
    <property type="entry name" value="TONB_DEPENDENT_REC_3"/>
    <property type="match status" value="1"/>
</dbReference>
<keyword evidence="6 8" id="KW-0472">Membrane</keyword>
<evidence type="ECO:0000256" key="8">
    <source>
        <dbReference type="PROSITE-ProRule" id="PRU01360"/>
    </source>
</evidence>
<evidence type="ECO:0000259" key="13">
    <source>
        <dbReference type="Pfam" id="PF07715"/>
    </source>
</evidence>
<dbReference type="EMBL" id="JBHTIK010000005">
    <property type="protein sequence ID" value="MFD0848863.1"/>
    <property type="molecule type" value="Genomic_DNA"/>
</dbReference>
<evidence type="ECO:0000256" key="1">
    <source>
        <dbReference type="ARBA" id="ARBA00004571"/>
    </source>
</evidence>
<gene>
    <name evidence="14" type="ORF">ACFQ00_11055</name>
</gene>
<dbReference type="PANTHER" id="PTHR47234:SF2">
    <property type="entry name" value="TONB-DEPENDENT RECEPTOR"/>
    <property type="match status" value="1"/>
</dbReference>
<dbReference type="Gene3D" id="2.40.170.20">
    <property type="entry name" value="TonB-dependent receptor, beta-barrel domain"/>
    <property type="match status" value="1"/>
</dbReference>
<dbReference type="Pfam" id="PF07715">
    <property type="entry name" value="Plug"/>
    <property type="match status" value="1"/>
</dbReference>
<dbReference type="InterPro" id="IPR037066">
    <property type="entry name" value="Plug_dom_sf"/>
</dbReference>
<evidence type="ECO:0000256" key="11">
    <source>
        <dbReference type="SAM" id="SignalP"/>
    </source>
</evidence>
<comment type="subcellular location">
    <subcellularLocation>
        <location evidence="1 8">Cell outer membrane</location>
        <topology evidence="1 8">Multi-pass membrane protein</topology>
    </subcellularLocation>
</comment>
<evidence type="ECO:0000256" key="5">
    <source>
        <dbReference type="ARBA" id="ARBA00023077"/>
    </source>
</evidence>
<evidence type="ECO:0000256" key="3">
    <source>
        <dbReference type="ARBA" id="ARBA00022452"/>
    </source>
</evidence>
<feature type="signal peptide" evidence="11">
    <location>
        <begin position="1"/>
        <end position="26"/>
    </location>
</feature>
<feature type="domain" description="TonB-dependent receptor-like beta-barrel" evidence="12">
    <location>
        <begin position="483"/>
        <end position="942"/>
    </location>
</feature>
<comment type="similarity">
    <text evidence="8 9">Belongs to the TonB-dependent receptor family.</text>
</comment>
<dbReference type="Gene3D" id="2.170.130.10">
    <property type="entry name" value="TonB-dependent receptor, plug domain"/>
    <property type="match status" value="1"/>
</dbReference>
<sequence length="984" mass="104288">MKIQVRAMACATVSLAAMLAAAPAWSQETASIEDELIVVTGTNIRGAEVIGSAVQSLTAEDLAKTGKATIAELMRELPVNFAGGAAKSDGNRGGQDTSSGGSNMTGGSGVNLRGLGALSTLVLVNGRRVAVSGQFGDYVDISNIPVAAIERIEILQDGASAVYGSDAVGGVVNIILKRKVDGLHAVGRIGTATEGGGFEYQGSLVWGTGWDSGNVVLGYEYNKQENVLASQRNFNGGDFSDRGGVNWPRYTSRAGTAANIFTGGASSNGTVAYTVPVGPGTGLTVGSLTPATGGFGNSYDPWESFDILPEMQRHSLFMSFDQQIGDRLEVYGDARYTHRKGSYNTGYGVSYNSLPATNPNYITGVTNNFGVVIDDLSLHRDVAVKSLALEGGVRYEMFGDWIADATVSYSREKQFRKSQALRDSNVMEYLPSGAFAPSSLVCSLMGLNSSNIGAIAVPTQAQTYCAGLNYETFNPYSSEPLSTAVLNQLIGYEDLTFKSDVIQTTLKADGTLIDLPGGPLRLAGGVDYREEKINGVLDFNYRSINPHVVPYGTTKQKIFSLFGEVSLPIFGEENAVPGIRALEFSAAVRHESSKGLKDFKTTDPKFGFRYAPVEGFNIRGSWGTSFHAPPMRFQYDGPQPVGGGNAIFYGNGLYFAPCDTTLVELNGFSSSGGNCSFTGMVVSGGAGPTLKPETATTWTLGLDVAPPTMPGLRIGLNYFNIKIANRLVRITGGTLSGILANYFATGTSPYINNLIFNPDDALVQSLMDDPRFIGLSGAGPTRTASQIQGIIYATQTNLANLKMQGFDLSLNYAFDAGSLGEFELFGNGTLITGYEIEGVPGAGYIDKLGLYESTGNPVEFKSRQGIAWSKGAFNAVLSANYTSGYECVSGCYVPSATGAPITNTSPVKIDSWLTFDLQLGVDLTGLGGAFRDAGLTFNALNVFNQDPPFIDTGRVVTNNAAEPYDQANATIIGRTVSLTLRKRF</sequence>
<dbReference type="InterPro" id="IPR000531">
    <property type="entry name" value="Beta-barrel_TonB"/>
</dbReference>
<keyword evidence="3 8" id="KW-1134">Transmembrane beta strand</keyword>
<reference evidence="15" key="1">
    <citation type="journal article" date="2019" name="Int. J. Syst. Evol. Microbiol.">
        <title>The Global Catalogue of Microorganisms (GCM) 10K type strain sequencing project: providing services to taxonomists for standard genome sequencing and annotation.</title>
        <authorList>
            <consortium name="The Broad Institute Genomics Platform"/>
            <consortium name="The Broad Institute Genome Sequencing Center for Infectious Disease"/>
            <person name="Wu L."/>
            <person name="Ma J."/>
        </authorList>
    </citation>
    <scope>NUCLEOTIDE SEQUENCE [LARGE SCALE GENOMIC DNA]</scope>
    <source>
        <strain evidence="15">CCUG 52537</strain>
    </source>
</reference>
<proteinExistence type="inferred from homology"/>
<dbReference type="InterPro" id="IPR036942">
    <property type="entry name" value="Beta-barrel_TonB_sf"/>
</dbReference>
<evidence type="ECO:0000256" key="2">
    <source>
        <dbReference type="ARBA" id="ARBA00022448"/>
    </source>
</evidence>
<evidence type="ECO:0000256" key="7">
    <source>
        <dbReference type="ARBA" id="ARBA00023237"/>
    </source>
</evidence>
<keyword evidence="2 8" id="KW-0813">Transport</keyword>
<evidence type="ECO:0000313" key="15">
    <source>
        <dbReference type="Proteomes" id="UP001597124"/>
    </source>
</evidence>
<accession>A0ABW3C315</accession>
<evidence type="ECO:0000313" key="14">
    <source>
        <dbReference type="EMBL" id="MFD0848863.1"/>
    </source>
</evidence>
<evidence type="ECO:0000256" key="10">
    <source>
        <dbReference type="SAM" id="MobiDB-lite"/>
    </source>
</evidence>
<keyword evidence="11" id="KW-0732">Signal</keyword>
<keyword evidence="7 8" id="KW-0998">Cell outer membrane</keyword>
<feature type="region of interest" description="Disordered" evidence="10">
    <location>
        <begin position="84"/>
        <end position="107"/>
    </location>
</feature>
<evidence type="ECO:0000256" key="4">
    <source>
        <dbReference type="ARBA" id="ARBA00022692"/>
    </source>
</evidence>
<dbReference type="Proteomes" id="UP001597124">
    <property type="component" value="Unassembled WGS sequence"/>
</dbReference>
<dbReference type="Pfam" id="PF00593">
    <property type="entry name" value="TonB_dep_Rec_b-barrel"/>
    <property type="match status" value="1"/>
</dbReference>